<dbReference type="RefSeq" id="WP_012895549.1">
    <property type="nucleotide sequence ID" value="NC_013595.1"/>
</dbReference>
<name>D2BCK2_STRRD</name>
<sequence length="635" mass="66691">MLLQRKPSRWRALVGSLTVAAACLTVGTPAAASTADPAREARAFADAFVPAQLEKHQIPGAAIAVVSGGRQVFAQGYGVADVDTGRPVDAEQTVFAPASVAKLITATAVMQLVEKGRIDLDADVNGYLTDFKIDNAYPGKPVTMAHLLTHTAGFAAGDYGTGAASPQQVHRLGAHLADHQPSRIRPPGERAVYSNYGMGLAGYLVELRSGLPFHSYVQENILRPLGMTHTTMAQPGPEPVARALATGYRLLNGRQVRAEGAKYGHMPPHGAGFRSSATDMAAFMRAQLNGGSPILKPESVHLMQGRRFANAEGTSGMGYGFQEYTRNGLRLVVHRGNIPGYFAIMALIPERGLGLYASYNGSGKGGPDSAWDLVNAFADRFAPSSPPAAGASGTLPDVARFAGTYRSAQAADTADLGKLSALMSAVTVTAGQDGILTTTGAVALGAAESRQWVQISPGLFQEKNGYRKIQFTEDGLLATENPTGPLERLAWYQLPTLHLGVLGVSLAVLLLSALAWPVVLVVRRARHRPAHGPRLAGLPGWTAAVLVTASAASLAAMFANFEGNQADFFLGGSPLLSAIRTLPVLAALATTASLAVTVLAWLRGWWGWAGRTHHTAIVLAAGAYLSVALSYNLLA</sequence>
<feature type="transmembrane region" description="Helical" evidence="1">
    <location>
        <begin position="614"/>
        <end position="634"/>
    </location>
</feature>
<gene>
    <name evidence="4" type="ordered locus">Sros_9203</name>
</gene>
<dbReference type="Pfam" id="PF00144">
    <property type="entry name" value="Beta-lactamase"/>
    <property type="match status" value="1"/>
</dbReference>
<feature type="transmembrane region" description="Helical" evidence="1">
    <location>
        <begin position="497"/>
        <end position="522"/>
    </location>
</feature>
<dbReference type="PANTHER" id="PTHR46825:SF9">
    <property type="entry name" value="BETA-LACTAMASE-RELATED DOMAIN-CONTAINING PROTEIN"/>
    <property type="match status" value="1"/>
</dbReference>
<feature type="chain" id="PRO_5003029604" evidence="2">
    <location>
        <begin position="33"/>
        <end position="635"/>
    </location>
</feature>
<feature type="transmembrane region" description="Helical" evidence="1">
    <location>
        <begin position="581"/>
        <end position="602"/>
    </location>
</feature>
<evidence type="ECO:0000259" key="3">
    <source>
        <dbReference type="Pfam" id="PF00144"/>
    </source>
</evidence>
<keyword evidence="5" id="KW-1185">Reference proteome</keyword>
<dbReference type="OrthoDB" id="4281716at2"/>
<accession>D2BCK2</accession>
<keyword evidence="1" id="KW-0472">Membrane</keyword>
<protein>
    <submittedName>
        <fullName evidence="4">Beta-lactamase</fullName>
    </submittedName>
</protein>
<dbReference type="InterPro" id="IPR050491">
    <property type="entry name" value="AmpC-like"/>
</dbReference>
<evidence type="ECO:0000256" key="2">
    <source>
        <dbReference type="SAM" id="SignalP"/>
    </source>
</evidence>
<dbReference type="Gene3D" id="3.40.710.10">
    <property type="entry name" value="DD-peptidase/beta-lactamase superfamily"/>
    <property type="match status" value="1"/>
</dbReference>
<feature type="transmembrane region" description="Helical" evidence="1">
    <location>
        <begin position="543"/>
        <end position="561"/>
    </location>
</feature>
<evidence type="ECO:0000313" key="5">
    <source>
        <dbReference type="Proteomes" id="UP000002029"/>
    </source>
</evidence>
<feature type="domain" description="Beta-lactamase-related" evidence="3">
    <location>
        <begin position="46"/>
        <end position="369"/>
    </location>
</feature>
<dbReference type="PROSITE" id="PS51257">
    <property type="entry name" value="PROKAR_LIPOPROTEIN"/>
    <property type="match status" value="1"/>
</dbReference>
<dbReference type="EMBL" id="CP001814">
    <property type="protein sequence ID" value="ACZ91822.1"/>
    <property type="molecule type" value="Genomic_DNA"/>
</dbReference>
<dbReference type="PANTHER" id="PTHR46825">
    <property type="entry name" value="D-ALANYL-D-ALANINE-CARBOXYPEPTIDASE/ENDOPEPTIDASE AMPH"/>
    <property type="match status" value="1"/>
</dbReference>
<dbReference type="Proteomes" id="UP000002029">
    <property type="component" value="Chromosome"/>
</dbReference>
<evidence type="ECO:0000313" key="4">
    <source>
        <dbReference type="EMBL" id="ACZ91822.1"/>
    </source>
</evidence>
<dbReference type="STRING" id="479432.Sros_9203"/>
<dbReference type="KEGG" id="sro:Sros_9203"/>
<evidence type="ECO:0000256" key="1">
    <source>
        <dbReference type="SAM" id="Phobius"/>
    </source>
</evidence>
<keyword evidence="1" id="KW-0812">Transmembrane</keyword>
<organism evidence="4 5">
    <name type="scientific">Streptosporangium roseum (strain ATCC 12428 / DSM 43021 / JCM 3005 / KCTC 9067 / NCIMB 10171 / NRRL 2505 / NI 9100)</name>
    <dbReference type="NCBI Taxonomy" id="479432"/>
    <lineage>
        <taxon>Bacteria</taxon>
        <taxon>Bacillati</taxon>
        <taxon>Actinomycetota</taxon>
        <taxon>Actinomycetes</taxon>
        <taxon>Streptosporangiales</taxon>
        <taxon>Streptosporangiaceae</taxon>
        <taxon>Streptosporangium</taxon>
    </lineage>
</organism>
<dbReference type="SUPFAM" id="SSF56601">
    <property type="entry name" value="beta-lactamase/transpeptidase-like"/>
    <property type="match status" value="1"/>
</dbReference>
<proteinExistence type="predicted"/>
<keyword evidence="1" id="KW-1133">Transmembrane helix</keyword>
<dbReference type="HOGENOM" id="CLU_022757_1_0_11"/>
<keyword evidence="2" id="KW-0732">Signal</keyword>
<dbReference type="InterPro" id="IPR012338">
    <property type="entry name" value="Beta-lactam/transpept-like"/>
</dbReference>
<feature type="signal peptide" evidence="2">
    <location>
        <begin position="1"/>
        <end position="32"/>
    </location>
</feature>
<dbReference type="InterPro" id="IPR001466">
    <property type="entry name" value="Beta-lactam-related"/>
</dbReference>
<dbReference type="AlphaFoldDB" id="D2BCK2"/>
<reference evidence="4 5" key="1">
    <citation type="journal article" date="2010" name="Stand. Genomic Sci.">
        <title>Complete genome sequence of Streptosporangium roseum type strain (NI 9100).</title>
        <authorList>
            <person name="Nolan M."/>
            <person name="Sikorski J."/>
            <person name="Jando M."/>
            <person name="Lucas S."/>
            <person name="Lapidus A."/>
            <person name="Glavina Del Rio T."/>
            <person name="Chen F."/>
            <person name="Tice H."/>
            <person name="Pitluck S."/>
            <person name="Cheng J.F."/>
            <person name="Chertkov O."/>
            <person name="Sims D."/>
            <person name="Meincke L."/>
            <person name="Brettin T."/>
            <person name="Han C."/>
            <person name="Detter J.C."/>
            <person name="Bruce D."/>
            <person name="Goodwin L."/>
            <person name="Land M."/>
            <person name="Hauser L."/>
            <person name="Chang Y.J."/>
            <person name="Jeffries C.D."/>
            <person name="Ivanova N."/>
            <person name="Mavromatis K."/>
            <person name="Mikhailova N."/>
            <person name="Chen A."/>
            <person name="Palaniappan K."/>
            <person name="Chain P."/>
            <person name="Rohde M."/>
            <person name="Goker M."/>
            <person name="Bristow J."/>
            <person name="Eisen J.A."/>
            <person name="Markowitz V."/>
            <person name="Hugenholtz P."/>
            <person name="Kyrpides N.C."/>
            <person name="Klenk H.P."/>
        </authorList>
    </citation>
    <scope>NUCLEOTIDE SEQUENCE [LARGE SCALE GENOMIC DNA]</scope>
    <source>
        <strain evidence="5">ATCC 12428 / DSM 43021 / JCM 3005 / NI 9100</strain>
    </source>
</reference>
<dbReference type="eggNOG" id="COG1680">
    <property type="taxonomic scope" value="Bacteria"/>
</dbReference>